<protein>
    <submittedName>
        <fullName evidence="5">Maltose operon transcriptional repressor</fullName>
    </submittedName>
</protein>
<evidence type="ECO:0000256" key="2">
    <source>
        <dbReference type="ARBA" id="ARBA00023125"/>
    </source>
</evidence>
<dbReference type="SUPFAM" id="SSF47413">
    <property type="entry name" value="lambda repressor-like DNA-binding domains"/>
    <property type="match status" value="1"/>
</dbReference>
<comment type="caution">
    <text evidence="5">The sequence shown here is derived from an EMBL/GenBank/DDBJ whole genome shotgun (WGS) entry which is preliminary data.</text>
</comment>
<organism evidence="5 6">
    <name type="scientific">Saccharicrinis fermentans DSM 9555 = JCM 21142</name>
    <dbReference type="NCBI Taxonomy" id="869213"/>
    <lineage>
        <taxon>Bacteria</taxon>
        <taxon>Pseudomonadati</taxon>
        <taxon>Bacteroidota</taxon>
        <taxon>Bacteroidia</taxon>
        <taxon>Marinilabiliales</taxon>
        <taxon>Marinilabiliaceae</taxon>
        <taxon>Saccharicrinis</taxon>
    </lineage>
</organism>
<evidence type="ECO:0000313" key="6">
    <source>
        <dbReference type="Proteomes" id="UP000019402"/>
    </source>
</evidence>
<evidence type="ECO:0000256" key="3">
    <source>
        <dbReference type="ARBA" id="ARBA00023163"/>
    </source>
</evidence>
<dbReference type="GO" id="GO:0000976">
    <property type="term" value="F:transcription cis-regulatory region binding"/>
    <property type="evidence" value="ECO:0007669"/>
    <property type="project" value="TreeGrafter"/>
</dbReference>
<keyword evidence="6" id="KW-1185">Reference proteome</keyword>
<dbReference type="RefSeq" id="WP_027473854.1">
    <property type="nucleotide sequence ID" value="NZ_BAMD01000031.1"/>
</dbReference>
<dbReference type="STRING" id="869213.GCA_000517085_04689"/>
<dbReference type="Gene3D" id="3.40.50.2300">
    <property type="match status" value="2"/>
</dbReference>
<keyword evidence="1" id="KW-0805">Transcription regulation</keyword>
<dbReference type="PANTHER" id="PTHR30146:SF144">
    <property type="entry name" value="LACI-FAMILY TRANSCRIPTION REGULATOR"/>
    <property type="match status" value="1"/>
</dbReference>
<feature type="domain" description="HTH lacI-type" evidence="4">
    <location>
        <begin position="3"/>
        <end position="57"/>
    </location>
</feature>
<dbReference type="Gene3D" id="1.10.260.40">
    <property type="entry name" value="lambda repressor-like DNA-binding domains"/>
    <property type="match status" value="1"/>
</dbReference>
<name>W7YN22_9BACT</name>
<dbReference type="SMART" id="SM00354">
    <property type="entry name" value="HTH_LACI"/>
    <property type="match status" value="1"/>
</dbReference>
<dbReference type="Proteomes" id="UP000019402">
    <property type="component" value="Unassembled WGS sequence"/>
</dbReference>
<dbReference type="SUPFAM" id="SSF53822">
    <property type="entry name" value="Periplasmic binding protein-like I"/>
    <property type="match status" value="1"/>
</dbReference>
<accession>W7YN22</accession>
<dbReference type="Pfam" id="PF00356">
    <property type="entry name" value="LacI"/>
    <property type="match status" value="1"/>
</dbReference>
<evidence type="ECO:0000256" key="1">
    <source>
        <dbReference type="ARBA" id="ARBA00023015"/>
    </source>
</evidence>
<gene>
    <name evidence="5" type="ORF">JCM21142_62486</name>
</gene>
<evidence type="ECO:0000313" key="5">
    <source>
        <dbReference type="EMBL" id="GAF03804.1"/>
    </source>
</evidence>
<dbReference type="AlphaFoldDB" id="W7YN22"/>
<dbReference type="GO" id="GO:0003700">
    <property type="term" value="F:DNA-binding transcription factor activity"/>
    <property type="evidence" value="ECO:0007669"/>
    <property type="project" value="TreeGrafter"/>
</dbReference>
<reference evidence="5 6" key="1">
    <citation type="journal article" date="2014" name="Genome Announc.">
        <title>Draft Genome Sequence of Cytophaga fermentans JCM 21142T, a Facultative Anaerobe Isolated from Marine Mud.</title>
        <authorList>
            <person name="Starns D."/>
            <person name="Oshima K."/>
            <person name="Suda W."/>
            <person name="Iino T."/>
            <person name="Yuki M."/>
            <person name="Inoue J."/>
            <person name="Kitamura K."/>
            <person name="Iida T."/>
            <person name="Darby A."/>
            <person name="Hattori M."/>
            <person name="Ohkuma M."/>
        </authorList>
    </citation>
    <scope>NUCLEOTIDE SEQUENCE [LARGE SCALE GENOMIC DNA]</scope>
    <source>
        <strain evidence="5 6">JCM 21142</strain>
    </source>
</reference>
<keyword evidence="3" id="KW-0804">Transcription</keyword>
<evidence type="ECO:0000259" key="4">
    <source>
        <dbReference type="PROSITE" id="PS50932"/>
    </source>
</evidence>
<dbReference type="OrthoDB" id="628703at2"/>
<dbReference type="InterPro" id="IPR025997">
    <property type="entry name" value="SBP_2_dom"/>
</dbReference>
<dbReference type="Pfam" id="PF13407">
    <property type="entry name" value="Peripla_BP_4"/>
    <property type="match status" value="1"/>
</dbReference>
<dbReference type="eggNOG" id="COG1609">
    <property type="taxonomic scope" value="Bacteria"/>
</dbReference>
<dbReference type="InterPro" id="IPR000843">
    <property type="entry name" value="HTH_LacI"/>
</dbReference>
<dbReference type="PANTHER" id="PTHR30146">
    <property type="entry name" value="LACI-RELATED TRANSCRIPTIONAL REPRESSOR"/>
    <property type="match status" value="1"/>
</dbReference>
<dbReference type="PROSITE" id="PS50932">
    <property type="entry name" value="HTH_LACI_2"/>
    <property type="match status" value="1"/>
</dbReference>
<proteinExistence type="predicted"/>
<dbReference type="PROSITE" id="PS00356">
    <property type="entry name" value="HTH_LACI_1"/>
    <property type="match status" value="1"/>
</dbReference>
<keyword evidence="2" id="KW-0238">DNA-binding</keyword>
<dbReference type="InterPro" id="IPR010982">
    <property type="entry name" value="Lambda_DNA-bd_dom_sf"/>
</dbReference>
<dbReference type="EMBL" id="BAMD01000031">
    <property type="protein sequence ID" value="GAF03804.1"/>
    <property type="molecule type" value="Genomic_DNA"/>
</dbReference>
<dbReference type="CDD" id="cd01392">
    <property type="entry name" value="HTH_LacI"/>
    <property type="match status" value="1"/>
</dbReference>
<sequence length="351" mass="40172">MKIRIVDIADKAGVSAGTVDRIIHQRGRYSEKTKEKVEKAIQELGYAPDIMARNLALKKELHIVCLIPNPNDTKYWERPISGIHKAISELASFKVDIKTVLFLPRKDDFKIACEQILQSNPDGVVYVPMFLQESLSFAELLNDKGIPFVHINIHHSLANPLSYVGQDPIAAGKTAASLCAMALQKNHHILIAYISKEKQEYSHLQDRIDGFIQYFDHKHSDQSQIFHLDIKTNKDESEYDKQLMQYLNKHPNIQLIYVPNSRAYKIASILKKYKRKDFIVIGFDTLIENITYLKEGYIDLIIGQQSKSQGFNAVMLLFNALFRKEAVNPQNLLPVDILNAENIDFYEGLMQ</sequence>
<dbReference type="InterPro" id="IPR028082">
    <property type="entry name" value="Peripla_BP_I"/>
</dbReference>